<feature type="region of interest" description="Disordered" evidence="1">
    <location>
        <begin position="450"/>
        <end position="473"/>
    </location>
</feature>
<organism evidence="3 4">
    <name type="scientific">Yeguia hominis</name>
    <dbReference type="NCBI Taxonomy" id="2763662"/>
    <lineage>
        <taxon>Bacteria</taxon>
        <taxon>Bacillati</taxon>
        <taxon>Bacillota</taxon>
        <taxon>Clostridia</taxon>
        <taxon>Eubacteriales</taxon>
        <taxon>Yeguiaceae</taxon>
        <taxon>Yeguia</taxon>
    </lineage>
</organism>
<keyword evidence="4" id="KW-1185">Reference proteome</keyword>
<evidence type="ECO:0000313" key="3">
    <source>
        <dbReference type="EMBL" id="MBC8535031.1"/>
    </source>
</evidence>
<proteinExistence type="predicted"/>
<gene>
    <name evidence="3" type="ORF">IAG03_13825</name>
</gene>
<feature type="domain" description="MobA/VirD2-like nuclease" evidence="2">
    <location>
        <begin position="44"/>
        <end position="171"/>
    </location>
</feature>
<dbReference type="RefSeq" id="WP_249320707.1">
    <property type="nucleotide sequence ID" value="NZ_JACRSN010000042.1"/>
</dbReference>
<protein>
    <submittedName>
        <fullName evidence="3">Relaxase/mobilization nuclease domain-containing protein</fullName>
    </submittedName>
</protein>
<evidence type="ECO:0000313" key="4">
    <source>
        <dbReference type="Proteomes" id="UP000651482"/>
    </source>
</evidence>
<evidence type="ECO:0000259" key="2">
    <source>
        <dbReference type="Pfam" id="PF03432"/>
    </source>
</evidence>
<dbReference type="Proteomes" id="UP000651482">
    <property type="component" value="Unassembled WGS sequence"/>
</dbReference>
<sequence length="473" mass="54924">MAVTSIWPIKGRVDKVINYARNPEKTHDKERLSELHEIEGVVEYAADEMKTEKRAYVTCLRLHSEETAAQEFMETKRLMHNEGGRSCYHGYQSFKADEVDADTAHSIGVALARELWGDRFQVVIATHCNTGHYHNHFVINSVSDVDGKKFYNSPADYRRMREVSDRLCREARISVIEYPADRRANYGEWLAEKNGKPTMRSRIREDIDRAILASTTEREFQRVMKEMGYEVITKTPKGSPRVHPIVRIVDGGKNFRLDKLGEYYELDSLKQRIQNNYRRKTPFPEVAEDTKAPYYQYKEKAKKATGLYALYLYYCYELHIIVHQPASVKRVSAFLREDVTKLDRYIAQADFLAKTGIETVEALAGYKAEKEKQVEALTQQRTGLKNELKRYLRKEDFQSAEATRARIAELTAELKACRKEIALCSDIADRSEQVRKNLEQIEQQKIERKEKTENELLVRGSSRAGREDDAQRR</sequence>
<dbReference type="EMBL" id="JACRSN010000042">
    <property type="protein sequence ID" value="MBC8535031.1"/>
    <property type="molecule type" value="Genomic_DNA"/>
</dbReference>
<feature type="compositionally biased region" description="Basic and acidic residues" evidence="1">
    <location>
        <begin position="464"/>
        <end position="473"/>
    </location>
</feature>
<accession>A0A926DBZ5</accession>
<comment type="caution">
    <text evidence="3">The sequence shown here is derived from an EMBL/GenBank/DDBJ whole genome shotgun (WGS) entry which is preliminary data.</text>
</comment>
<dbReference type="Pfam" id="PF03432">
    <property type="entry name" value="Relaxase"/>
    <property type="match status" value="1"/>
</dbReference>
<dbReference type="InterPro" id="IPR005094">
    <property type="entry name" value="Endonuclease_MobA/VirD2"/>
</dbReference>
<evidence type="ECO:0000256" key="1">
    <source>
        <dbReference type="SAM" id="MobiDB-lite"/>
    </source>
</evidence>
<dbReference type="AlphaFoldDB" id="A0A926DBZ5"/>
<name>A0A926DBZ5_9FIRM</name>
<reference evidence="3" key="1">
    <citation type="submission" date="2020-08" db="EMBL/GenBank/DDBJ databases">
        <title>Genome public.</title>
        <authorList>
            <person name="Liu C."/>
            <person name="Sun Q."/>
        </authorList>
    </citation>
    <scope>NUCLEOTIDE SEQUENCE</scope>
    <source>
        <strain evidence="3">NSJ-40</strain>
    </source>
</reference>